<proteinExistence type="predicted"/>
<protein>
    <recommendedName>
        <fullName evidence="6">F-box domain-containing protein</fullName>
    </recommendedName>
</protein>
<dbReference type="PANTHER" id="PTHR13318">
    <property type="entry name" value="PARTNER OF PAIRED, ISOFORM B-RELATED"/>
    <property type="match status" value="1"/>
</dbReference>
<name>A0AAD5WW73_9FUNG</name>
<dbReference type="InterPro" id="IPR032675">
    <property type="entry name" value="LRR_dom_sf"/>
</dbReference>
<dbReference type="GO" id="GO:0019005">
    <property type="term" value="C:SCF ubiquitin ligase complex"/>
    <property type="evidence" value="ECO:0007669"/>
    <property type="project" value="TreeGrafter"/>
</dbReference>
<reference evidence="4" key="1">
    <citation type="submission" date="2020-05" db="EMBL/GenBank/DDBJ databases">
        <title>Phylogenomic resolution of chytrid fungi.</title>
        <authorList>
            <person name="Stajich J.E."/>
            <person name="Amses K."/>
            <person name="Simmons R."/>
            <person name="Seto K."/>
            <person name="Myers J."/>
            <person name="Bonds A."/>
            <person name="Quandt C.A."/>
            <person name="Barry K."/>
            <person name="Liu P."/>
            <person name="Grigoriev I."/>
            <person name="Longcore J.E."/>
            <person name="James T.Y."/>
        </authorList>
    </citation>
    <scope>NUCLEOTIDE SEQUENCE</scope>
    <source>
        <strain evidence="4">JEL0318</strain>
    </source>
</reference>
<dbReference type="AlphaFoldDB" id="A0AAD5WW73"/>
<feature type="domain" description="F-box/LRR-repeat protein 15-like leucin rich repeat" evidence="3">
    <location>
        <begin position="167"/>
        <end position="279"/>
    </location>
</feature>
<dbReference type="Proteomes" id="UP001212841">
    <property type="component" value="Unassembled WGS sequence"/>
</dbReference>
<evidence type="ECO:0000313" key="4">
    <source>
        <dbReference type="EMBL" id="KAJ3030905.1"/>
    </source>
</evidence>
<keyword evidence="5" id="KW-1185">Reference proteome</keyword>
<dbReference type="PANTHER" id="PTHR13318:SF190">
    <property type="entry name" value="PARTNER OF PAIRED, ISOFORM B"/>
    <property type="match status" value="1"/>
</dbReference>
<feature type="domain" description="F-box" evidence="2">
    <location>
        <begin position="17"/>
        <end position="80"/>
    </location>
</feature>
<evidence type="ECO:0000259" key="2">
    <source>
        <dbReference type="Pfam" id="PF12937"/>
    </source>
</evidence>
<feature type="non-terminal residue" evidence="4">
    <location>
        <position position="458"/>
    </location>
</feature>
<evidence type="ECO:0000256" key="1">
    <source>
        <dbReference type="SAM" id="MobiDB-lite"/>
    </source>
</evidence>
<gene>
    <name evidence="4" type="ORF">HK097_005534</name>
</gene>
<dbReference type="EMBL" id="JADGJD010002597">
    <property type="protein sequence ID" value="KAJ3030905.1"/>
    <property type="molecule type" value="Genomic_DNA"/>
</dbReference>
<feature type="region of interest" description="Disordered" evidence="1">
    <location>
        <begin position="288"/>
        <end position="317"/>
    </location>
</feature>
<dbReference type="GO" id="GO:0031146">
    <property type="term" value="P:SCF-dependent proteasomal ubiquitin-dependent protein catabolic process"/>
    <property type="evidence" value="ECO:0007669"/>
    <property type="project" value="TreeGrafter"/>
</dbReference>
<dbReference type="InterPro" id="IPR057207">
    <property type="entry name" value="FBXL15_LRR"/>
</dbReference>
<comment type="caution">
    <text evidence="4">The sequence shown here is derived from an EMBL/GenBank/DDBJ whole genome shotgun (WGS) entry which is preliminary data.</text>
</comment>
<evidence type="ECO:0008006" key="6">
    <source>
        <dbReference type="Google" id="ProtNLM"/>
    </source>
</evidence>
<accession>A0AAD5WW73</accession>
<dbReference type="InterPro" id="IPR006553">
    <property type="entry name" value="Leu-rich_rpt_Cys-con_subtyp"/>
</dbReference>
<feature type="compositionally biased region" description="Acidic residues" evidence="1">
    <location>
        <begin position="292"/>
        <end position="311"/>
    </location>
</feature>
<sequence>MINLNLQQTTPARKSPHLPPELLSKVFAYLLDSSPSLTEYTSTSPHLVSQRAQIRNTLYSACLVSKSWYFPAVEALWHSPEFLRIEDYVLFLKRFGEGSVEQEDGTDKEAKGKKVQTRTSKSTKTFYHRKPNPPNPIGTTGHPSIRRLNFTLPPLLPSYISPPHLSTLSSHPPPLTHLSLANCRTLTDTDILPIVTILAPRLTSLDLTNCWQLTNLPVQVLSHFCGPWKRLKRLSLNGCGFIGDAGLVKLGIDCGKSLESLDVSGCWRVSDAGLVKFLWSCEKAVRKRGMGGDDDEEMEGDDDNSWEDDVNDVQGDSPAEKARYRPVSISHVRGRVAEVGRLEPLKGRLRELRFNGCRKITRQGFEYILYTIRTHHSNLQTLSLSIPVAAKGSHNTSYTTFPTTLLPSLKTLHLHRAKYLKSSQLLTLISHLSKTLENIAIHDAHDIGQDVWVYLISE</sequence>
<evidence type="ECO:0000313" key="5">
    <source>
        <dbReference type="Proteomes" id="UP001212841"/>
    </source>
</evidence>
<dbReference type="Gene3D" id="3.80.10.10">
    <property type="entry name" value="Ribonuclease Inhibitor"/>
    <property type="match status" value="3"/>
</dbReference>
<dbReference type="SMART" id="SM00367">
    <property type="entry name" value="LRR_CC"/>
    <property type="match status" value="5"/>
</dbReference>
<feature type="region of interest" description="Disordered" evidence="1">
    <location>
        <begin position="101"/>
        <end position="143"/>
    </location>
</feature>
<dbReference type="InterPro" id="IPR001810">
    <property type="entry name" value="F-box_dom"/>
</dbReference>
<organism evidence="4 5">
    <name type="scientific">Rhizophlyctis rosea</name>
    <dbReference type="NCBI Taxonomy" id="64517"/>
    <lineage>
        <taxon>Eukaryota</taxon>
        <taxon>Fungi</taxon>
        <taxon>Fungi incertae sedis</taxon>
        <taxon>Chytridiomycota</taxon>
        <taxon>Chytridiomycota incertae sedis</taxon>
        <taxon>Chytridiomycetes</taxon>
        <taxon>Rhizophlyctidales</taxon>
        <taxon>Rhizophlyctidaceae</taxon>
        <taxon>Rhizophlyctis</taxon>
    </lineage>
</organism>
<dbReference type="Pfam" id="PF12937">
    <property type="entry name" value="F-box-like"/>
    <property type="match status" value="1"/>
</dbReference>
<dbReference type="SUPFAM" id="SSF52047">
    <property type="entry name" value="RNI-like"/>
    <property type="match status" value="1"/>
</dbReference>
<evidence type="ECO:0000259" key="3">
    <source>
        <dbReference type="Pfam" id="PF25372"/>
    </source>
</evidence>
<dbReference type="Pfam" id="PF25372">
    <property type="entry name" value="DUF7885"/>
    <property type="match status" value="1"/>
</dbReference>